<comment type="caution">
    <text evidence="3">The sequence shown here is derived from an EMBL/GenBank/DDBJ whole genome shotgun (WGS) entry which is preliminary data.</text>
</comment>
<gene>
    <name evidence="3" type="ORF">C0029_01180</name>
</gene>
<sequence length="136" mass="15224">MDWVRKQVELYESSGGKEGYLLDGTDMPCVLFTHIGVKSGALRKTPVMRVEVDGAYVLIGSMGGQPQNPAWVANLRASPDITLRDREQVFEMTVREVDDPAEREKLWAAAVAAYTDYDAYQAKTDRVIPVFVAEQR</sequence>
<dbReference type="EMBL" id="PKUR01000001">
    <property type="protein sequence ID" value="PLW87238.1"/>
    <property type="molecule type" value="Genomic_DNA"/>
</dbReference>
<dbReference type="KEGG" id="hja:BST95_17030"/>
<dbReference type="PANTHER" id="PTHR39428">
    <property type="entry name" value="F420H(2)-DEPENDENT QUINONE REDUCTASE RV1261C"/>
    <property type="match status" value="1"/>
</dbReference>
<dbReference type="InterPro" id="IPR012349">
    <property type="entry name" value="Split_barrel_FMN-bd"/>
</dbReference>
<dbReference type="GO" id="GO:0016491">
    <property type="term" value="F:oxidoreductase activity"/>
    <property type="evidence" value="ECO:0007669"/>
    <property type="project" value="InterPro"/>
</dbReference>
<evidence type="ECO:0000313" key="4">
    <source>
        <dbReference type="Proteomes" id="UP000235162"/>
    </source>
</evidence>
<evidence type="ECO:0000256" key="1">
    <source>
        <dbReference type="ARBA" id="ARBA00008710"/>
    </source>
</evidence>
<evidence type="ECO:0000256" key="2">
    <source>
        <dbReference type="ARBA" id="ARBA00049106"/>
    </source>
</evidence>
<dbReference type="Proteomes" id="UP000235162">
    <property type="component" value="Unassembled WGS sequence"/>
</dbReference>
<proteinExistence type="inferred from homology"/>
<evidence type="ECO:0000313" key="3">
    <source>
        <dbReference type="EMBL" id="PLW87238.1"/>
    </source>
</evidence>
<comment type="similarity">
    <text evidence="1">Belongs to the F420H(2)-dependent quinone reductase family.</text>
</comment>
<dbReference type="NCBIfam" id="TIGR00026">
    <property type="entry name" value="hi_GC_TIGR00026"/>
    <property type="match status" value="1"/>
</dbReference>
<accession>A0AAP8MG76</accession>
<organism evidence="3 4">
    <name type="scientific">Halioglobus japonicus</name>
    <dbReference type="NCBI Taxonomy" id="930805"/>
    <lineage>
        <taxon>Bacteria</taxon>
        <taxon>Pseudomonadati</taxon>
        <taxon>Pseudomonadota</taxon>
        <taxon>Gammaproteobacteria</taxon>
        <taxon>Cellvibrionales</taxon>
        <taxon>Halieaceae</taxon>
        <taxon>Halioglobus</taxon>
    </lineage>
</organism>
<dbReference type="GO" id="GO:0005886">
    <property type="term" value="C:plasma membrane"/>
    <property type="evidence" value="ECO:0007669"/>
    <property type="project" value="TreeGrafter"/>
</dbReference>
<keyword evidence="4" id="KW-1185">Reference proteome</keyword>
<name>A0AAP8MG76_9GAMM</name>
<dbReference type="PANTHER" id="PTHR39428:SF3">
    <property type="entry name" value="DEAZAFLAVIN-DEPENDENT NITROREDUCTASE"/>
    <property type="match status" value="1"/>
</dbReference>
<dbReference type="GO" id="GO:0070967">
    <property type="term" value="F:coenzyme F420 binding"/>
    <property type="evidence" value="ECO:0007669"/>
    <property type="project" value="TreeGrafter"/>
</dbReference>
<comment type="catalytic activity">
    <reaction evidence="2">
        <text>oxidized coenzyme F420-(gamma-L-Glu)(n) + a quinol + H(+) = reduced coenzyme F420-(gamma-L-Glu)(n) + a quinone</text>
        <dbReference type="Rhea" id="RHEA:39663"/>
        <dbReference type="Rhea" id="RHEA-COMP:12939"/>
        <dbReference type="Rhea" id="RHEA-COMP:14378"/>
        <dbReference type="ChEBI" id="CHEBI:15378"/>
        <dbReference type="ChEBI" id="CHEBI:24646"/>
        <dbReference type="ChEBI" id="CHEBI:132124"/>
        <dbReference type="ChEBI" id="CHEBI:133980"/>
        <dbReference type="ChEBI" id="CHEBI:139511"/>
    </reaction>
</comment>
<reference evidence="3 4" key="1">
    <citation type="submission" date="2018-01" db="EMBL/GenBank/DDBJ databases">
        <title>The draft genome sequence of Halioglobus japonicus S1-36.</title>
        <authorList>
            <person name="Du Z.-J."/>
            <person name="Shi M.-J."/>
        </authorList>
    </citation>
    <scope>NUCLEOTIDE SEQUENCE [LARGE SCALE GENOMIC DNA]</scope>
    <source>
        <strain evidence="3 4">S1-36</strain>
    </source>
</reference>
<dbReference type="Gene3D" id="2.30.110.10">
    <property type="entry name" value="Electron Transport, Fmn-binding Protein, Chain A"/>
    <property type="match status" value="1"/>
</dbReference>
<dbReference type="InterPro" id="IPR004378">
    <property type="entry name" value="F420H2_quin_Rdtase"/>
</dbReference>
<dbReference type="AlphaFoldDB" id="A0AAP8MG76"/>
<dbReference type="Pfam" id="PF04075">
    <property type="entry name" value="F420H2_quin_red"/>
    <property type="match status" value="1"/>
</dbReference>
<protein>
    <submittedName>
        <fullName evidence="3">Nitroreductase family deazaflavin-dependent oxidoreductase</fullName>
    </submittedName>
</protein>